<dbReference type="InterPro" id="IPR052084">
    <property type="entry name" value="SF3B4_spliceosome_assoc"/>
</dbReference>
<dbReference type="KEGG" id="kla:KLLA0_C14388g"/>
<evidence type="ECO:0000256" key="4">
    <source>
        <dbReference type="ARBA" id="ARBA00023242"/>
    </source>
</evidence>
<dbReference type="GO" id="GO:0005730">
    <property type="term" value="C:nucleolus"/>
    <property type="evidence" value="ECO:0007669"/>
    <property type="project" value="TreeGrafter"/>
</dbReference>
<dbReference type="HOGENOM" id="CLU_012062_21_2_1"/>
<dbReference type="SMR" id="Q6CT95"/>
<dbReference type="GO" id="GO:0048026">
    <property type="term" value="P:positive regulation of mRNA splicing, via spliceosome"/>
    <property type="evidence" value="ECO:0007669"/>
    <property type="project" value="TreeGrafter"/>
</dbReference>
<keyword evidence="4" id="KW-0539">Nucleus</keyword>
<evidence type="ECO:0000313" key="7">
    <source>
        <dbReference type="EMBL" id="CAH01695.1"/>
    </source>
</evidence>
<dbReference type="PaxDb" id="284590-Q6CT95"/>
<dbReference type="Pfam" id="PF00076">
    <property type="entry name" value="RRM_1"/>
    <property type="match status" value="2"/>
</dbReference>
<keyword evidence="8" id="KW-1185">Reference proteome</keyword>
<organism evidence="7 8">
    <name type="scientific">Kluyveromyces lactis (strain ATCC 8585 / CBS 2359 / DSM 70799 / NBRC 1267 / NRRL Y-1140 / WM37)</name>
    <name type="common">Yeast</name>
    <name type="synonym">Candida sphaerica</name>
    <dbReference type="NCBI Taxonomy" id="284590"/>
    <lineage>
        <taxon>Eukaryota</taxon>
        <taxon>Fungi</taxon>
        <taxon>Dikarya</taxon>
        <taxon>Ascomycota</taxon>
        <taxon>Saccharomycotina</taxon>
        <taxon>Saccharomycetes</taxon>
        <taxon>Saccharomycetales</taxon>
        <taxon>Saccharomycetaceae</taxon>
        <taxon>Kluyveromyces</taxon>
    </lineage>
</organism>
<reference evidence="7 8" key="1">
    <citation type="journal article" date="2004" name="Nature">
        <title>Genome evolution in yeasts.</title>
        <authorList>
            <consortium name="Genolevures"/>
            <person name="Dujon B."/>
            <person name="Sherman D."/>
            <person name="Fischer G."/>
            <person name="Durrens P."/>
            <person name="Casaregola S."/>
            <person name="Lafontaine I."/>
            <person name="de Montigny J."/>
            <person name="Marck C."/>
            <person name="Neuveglise C."/>
            <person name="Talla E."/>
            <person name="Goffard N."/>
            <person name="Frangeul L."/>
            <person name="Aigle M."/>
            <person name="Anthouard V."/>
            <person name="Babour A."/>
            <person name="Barbe V."/>
            <person name="Barnay S."/>
            <person name="Blanchin S."/>
            <person name="Beckerich J.M."/>
            <person name="Beyne E."/>
            <person name="Bleykasten C."/>
            <person name="Boisrame A."/>
            <person name="Boyer J."/>
            <person name="Cattolico L."/>
            <person name="Confanioleri F."/>
            <person name="de Daruvar A."/>
            <person name="Despons L."/>
            <person name="Fabre E."/>
            <person name="Fairhead C."/>
            <person name="Ferry-Dumazet H."/>
            <person name="Groppi A."/>
            <person name="Hantraye F."/>
            <person name="Hennequin C."/>
            <person name="Jauniaux N."/>
            <person name="Joyet P."/>
            <person name="Kachouri R."/>
            <person name="Kerrest A."/>
            <person name="Koszul R."/>
            <person name="Lemaire M."/>
            <person name="Lesur I."/>
            <person name="Ma L."/>
            <person name="Muller H."/>
            <person name="Nicaud J.M."/>
            <person name="Nikolski M."/>
            <person name="Oztas S."/>
            <person name="Ozier-Kalogeropoulos O."/>
            <person name="Pellenz S."/>
            <person name="Potier S."/>
            <person name="Richard G.F."/>
            <person name="Straub M.L."/>
            <person name="Suleau A."/>
            <person name="Swennene D."/>
            <person name="Tekaia F."/>
            <person name="Wesolowski-Louvel M."/>
            <person name="Westhof E."/>
            <person name="Wirth B."/>
            <person name="Zeniou-Meyer M."/>
            <person name="Zivanovic I."/>
            <person name="Bolotin-Fukuhara M."/>
            <person name="Thierry A."/>
            <person name="Bouchier C."/>
            <person name="Caudron B."/>
            <person name="Scarpelli C."/>
            <person name="Gaillardin C."/>
            <person name="Weissenbach J."/>
            <person name="Wincker P."/>
            <person name="Souciet J.L."/>
        </authorList>
    </citation>
    <scope>NUCLEOTIDE SEQUENCE [LARGE SCALE GENOMIC DNA]</scope>
    <source>
        <strain evidence="8">ATCC 8585 / CBS 2359 / DSM 70799 / NBRC 1267 / NRRL Y-1140 / WM37</strain>
    </source>
</reference>
<evidence type="ECO:0000256" key="5">
    <source>
        <dbReference type="PROSITE-ProRule" id="PRU00176"/>
    </source>
</evidence>
<dbReference type="InterPro" id="IPR012677">
    <property type="entry name" value="Nucleotide-bd_a/b_plait_sf"/>
</dbReference>
<feature type="domain" description="RRM" evidence="6">
    <location>
        <begin position="3"/>
        <end position="84"/>
    </location>
</feature>
<dbReference type="EMBL" id="CR382123">
    <property type="protein sequence ID" value="CAH01695.1"/>
    <property type="molecule type" value="Genomic_DNA"/>
</dbReference>
<sequence length="203" mass="23744">MSNTVYVGNLDSRVNKSLLYELFVQAGPISYIKFPKEKQDEDDSQHSKYAFIKFVNDDVDYVCKLFDNRVSLYGKPLKVRRSNKQPETTDFDVGAKLFVKNLDESIDVPQLSNIFKIFGKLLRKPEVFYLQNGTLRCAYVWFTTFKHSDEALQQLNETNLANKLIYIDYAYKDDMQKTAKHGDEIERLLDAERQKNYPKDNKP</sequence>
<dbReference type="InterPro" id="IPR000504">
    <property type="entry name" value="RRM_dom"/>
</dbReference>
<dbReference type="SUPFAM" id="SSF54928">
    <property type="entry name" value="RNA-binding domain, RBD"/>
    <property type="match status" value="1"/>
</dbReference>
<dbReference type="Gene3D" id="3.30.70.330">
    <property type="match status" value="2"/>
</dbReference>
<evidence type="ECO:0000313" key="8">
    <source>
        <dbReference type="Proteomes" id="UP000000598"/>
    </source>
</evidence>
<dbReference type="SMART" id="SM00360">
    <property type="entry name" value="RRM"/>
    <property type="match status" value="2"/>
</dbReference>
<protein>
    <submittedName>
        <fullName evidence="7">KLLA0C14388p</fullName>
    </submittedName>
</protein>
<evidence type="ECO:0000256" key="2">
    <source>
        <dbReference type="ARBA" id="ARBA00022737"/>
    </source>
</evidence>
<dbReference type="PROSITE" id="PS50102">
    <property type="entry name" value="RRM"/>
    <property type="match status" value="2"/>
</dbReference>
<evidence type="ECO:0000256" key="3">
    <source>
        <dbReference type="ARBA" id="ARBA00022884"/>
    </source>
</evidence>
<keyword evidence="2" id="KW-0677">Repeat</keyword>
<dbReference type="eggNOG" id="KOG0131">
    <property type="taxonomic scope" value="Eukaryota"/>
</dbReference>
<feature type="domain" description="RRM" evidence="6">
    <location>
        <begin position="95"/>
        <end position="172"/>
    </location>
</feature>
<accession>Q6CT95</accession>
<dbReference type="OMA" id="IVWELMI"/>
<dbReference type="FunFam" id="3.30.70.330:FF:000895">
    <property type="entry name" value="Hsh49p"/>
    <property type="match status" value="1"/>
</dbReference>
<proteinExistence type="predicted"/>
<dbReference type="Proteomes" id="UP000000598">
    <property type="component" value="Chromosome C"/>
</dbReference>
<evidence type="ECO:0000259" key="6">
    <source>
        <dbReference type="PROSITE" id="PS50102"/>
    </source>
</evidence>
<dbReference type="InParanoid" id="Q6CT95"/>
<dbReference type="PANTHER" id="PTHR48030:SF3">
    <property type="entry name" value="SPLICING FACTOR 3B SUBUNIT 4"/>
    <property type="match status" value="1"/>
</dbReference>
<dbReference type="FunCoup" id="Q6CT95">
    <property type="interactions" value="389"/>
</dbReference>
<dbReference type="InterPro" id="IPR035979">
    <property type="entry name" value="RBD_domain_sf"/>
</dbReference>
<comment type="subcellular location">
    <subcellularLocation>
        <location evidence="1">Nucleus</location>
    </subcellularLocation>
</comment>
<dbReference type="GO" id="GO:0000398">
    <property type="term" value="P:mRNA splicing, via spliceosome"/>
    <property type="evidence" value="ECO:0007669"/>
    <property type="project" value="UniProtKB-ARBA"/>
</dbReference>
<dbReference type="GO" id="GO:0003723">
    <property type="term" value="F:RNA binding"/>
    <property type="evidence" value="ECO:0007669"/>
    <property type="project" value="UniProtKB-UniRule"/>
</dbReference>
<dbReference type="STRING" id="284590.Q6CT95"/>
<evidence type="ECO:0000256" key="1">
    <source>
        <dbReference type="ARBA" id="ARBA00004123"/>
    </source>
</evidence>
<dbReference type="PANTHER" id="PTHR48030">
    <property type="entry name" value="SPLICING FACTOR 3B SUBUNIT 4"/>
    <property type="match status" value="1"/>
</dbReference>
<keyword evidence="3 5" id="KW-0694">RNA-binding</keyword>
<name>Q6CT95_KLULA</name>
<dbReference type="GO" id="GO:0005686">
    <property type="term" value="C:U2 snRNP"/>
    <property type="evidence" value="ECO:0007669"/>
    <property type="project" value="UniProtKB-ARBA"/>
</dbReference>
<dbReference type="GO" id="GO:0071011">
    <property type="term" value="C:precatalytic spliceosome"/>
    <property type="evidence" value="ECO:0007669"/>
    <property type="project" value="TreeGrafter"/>
</dbReference>
<gene>
    <name evidence="7" type="ORF">KLLA0_C14388g</name>
</gene>
<dbReference type="AlphaFoldDB" id="Q6CT95"/>